<dbReference type="Gene3D" id="3.40.50.1460">
    <property type="match status" value="1"/>
</dbReference>
<reference evidence="3" key="1">
    <citation type="submission" date="2016-06" db="UniProtKB">
        <authorList>
            <consortium name="WormBaseParasite"/>
        </authorList>
    </citation>
    <scope>IDENTIFICATION</scope>
</reference>
<dbReference type="AlphaFoldDB" id="A0A183D0J4"/>
<protein>
    <submittedName>
        <fullName evidence="3">DM13 domain-containing protein</fullName>
    </submittedName>
</protein>
<dbReference type="Proteomes" id="UP000271098">
    <property type="component" value="Unassembled WGS sequence"/>
</dbReference>
<proteinExistence type="predicted"/>
<sequence>MKQKVTPENIKGVLLGDPTFKTEVLHTTENDYVTFYYSGLGGKAVIRFGSYYPDDQYFDGEPDPAYVRL</sequence>
<reference evidence="1 2" key="2">
    <citation type="submission" date="2018-11" db="EMBL/GenBank/DDBJ databases">
        <authorList>
            <consortium name="Pathogen Informatics"/>
        </authorList>
    </citation>
    <scope>NUCLEOTIDE SEQUENCE [LARGE SCALE GENOMIC DNA]</scope>
</reference>
<keyword evidence="2" id="KW-1185">Reference proteome</keyword>
<evidence type="ECO:0000313" key="1">
    <source>
        <dbReference type="EMBL" id="VDK32961.1"/>
    </source>
</evidence>
<name>A0A183D0J4_9BILA</name>
<gene>
    <name evidence="1" type="ORF">GPUH_LOCUS2235</name>
</gene>
<evidence type="ECO:0000313" key="3">
    <source>
        <dbReference type="WBParaSite" id="GPUH_0000224001-mRNA-1"/>
    </source>
</evidence>
<accession>A0A183D0J4</accession>
<dbReference type="EMBL" id="UYRT01003219">
    <property type="protein sequence ID" value="VDK32961.1"/>
    <property type="molecule type" value="Genomic_DNA"/>
</dbReference>
<dbReference type="WBParaSite" id="GPUH_0000224001-mRNA-1">
    <property type="protein sequence ID" value="GPUH_0000224001-mRNA-1"/>
    <property type="gene ID" value="GPUH_0000224001"/>
</dbReference>
<organism evidence="3">
    <name type="scientific">Gongylonema pulchrum</name>
    <dbReference type="NCBI Taxonomy" id="637853"/>
    <lineage>
        <taxon>Eukaryota</taxon>
        <taxon>Metazoa</taxon>
        <taxon>Ecdysozoa</taxon>
        <taxon>Nematoda</taxon>
        <taxon>Chromadorea</taxon>
        <taxon>Rhabditida</taxon>
        <taxon>Spirurina</taxon>
        <taxon>Spiruromorpha</taxon>
        <taxon>Spiruroidea</taxon>
        <taxon>Gongylonematidae</taxon>
        <taxon>Gongylonema</taxon>
    </lineage>
</organism>
<evidence type="ECO:0000313" key="2">
    <source>
        <dbReference type="Proteomes" id="UP000271098"/>
    </source>
</evidence>